<dbReference type="Pfam" id="PF06808">
    <property type="entry name" value="DctM"/>
    <property type="match status" value="1"/>
</dbReference>
<keyword evidence="7" id="KW-0813">Transport</keyword>
<dbReference type="NCBIfam" id="TIGR00786">
    <property type="entry name" value="dctM"/>
    <property type="match status" value="1"/>
</dbReference>
<dbReference type="InterPro" id="IPR010656">
    <property type="entry name" value="DctM"/>
</dbReference>
<evidence type="ECO:0000313" key="9">
    <source>
        <dbReference type="EMBL" id="MCZ2721930.1"/>
    </source>
</evidence>
<feature type="transmembrane region" description="Helical" evidence="7">
    <location>
        <begin position="283"/>
        <end position="304"/>
    </location>
</feature>
<dbReference type="EMBL" id="JAPUBN010000015">
    <property type="protein sequence ID" value="MCZ2721930.1"/>
    <property type="molecule type" value="Genomic_DNA"/>
</dbReference>
<comment type="function">
    <text evidence="7">Part of the tripartite ATP-independent periplasmic (TRAP) transport system.</text>
</comment>
<sequence length="434" mass="46268">MNNKDNRHGYFFFWVLLSVMFLGMPVAFALLFAPGVSLFLEGKEAFYLLLTQRLYNGIDSFPLMAIPFFMLAGEVMNRSGITLSLVQVSQAFIGHFRGGLAQINILSSMLFAGLSGSAVADCSALGKMLIPAMEKNGYSRRFAAAVTAASSIIGPIIPPSGIMILYAFVMNVSVGGLFAAGIIPGILVGTSLMVMTWYLSKKRGYAVAAEKATYKERGKAVKKAFWPLMTPVILLGGILSGIFTPTEAAAVAAAYALVISFMTKTMSFKSLPDLFYETAKSSAVILFLVGSAVAFSAVISLSGAPQKVAGFMVSLTSDPLMLLLLINILLLIVGMFLDAGPAILILGPILGPIVTQFGVDPLHFAIVMCVNLTVGLATPPMGLVLFVAASVSGEKVERISREMLPYLAMHLLVIVLITYIPAITMTLPRMLGFA</sequence>
<name>A0ABT4JU59_9GAMM</name>
<feature type="transmembrane region" description="Helical" evidence="7">
    <location>
        <begin position="175"/>
        <end position="199"/>
    </location>
</feature>
<feature type="domain" description="Major facilitator superfamily (MFS) profile" evidence="8">
    <location>
        <begin position="327"/>
        <end position="434"/>
    </location>
</feature>
<keyword evidence="2" id="KW-1003">Cell membrane</keyword>
<dbReference type="PROSITE" id="PS50850">
    <property type="entry name" value="MFS"/>
    <property type="match status" value="1"/>
</dbReference>
<feature type="transmembrane region" description="Helical" evidence="7">
    <location>
        <begin position="12"/>
        <end position="34"/>
    </location>
</feature>
<dbReference type="PANTHER" id="PTHR33362">
    <property type="entry name" value="SIALIC ACID TRAP TRANSPORTER PERMEASE PROTEIN SIAT-RELATED"/>
    <property type="match status" value="1"/>
</dbReference>
<keyword evidence="3 7" id="KW-0997">Cell inner membrane</keyword>
<feature type="transmembrane region" description="Helical" evidence="7">
    <location>
        <begin position="249"/>
        <end position="271"/>
    </location>
</feature>
<evidence type="ECO:0000259" key="8">
    <source>
        <dbReference type="PROSITE" id="PS50850"/>
    </source>
</evidence>
<organism evidence="9 10">
    <name type="scientific">Marinomonas phaeophyticola</name>
    <dbReference type="NCBI Taxonomy" id="3004091"/>
    <lineage>
        <taxon>Bacteria</taxon>
        <taxon>Pseudomonadati</taxon>
        <taxon>Pseudomonadota</taxon>
        <taxon>Gammaproteobacteria</taxon>
        <taxon>Oceanospirillales</taxon>
        <taxon>Oceanospirillaceae</taxon>
        <taxon>Marinomonas</taxon>
    </lineage>
</organism>
<dbReference type="InterPro" id="IPR020846">
    <property type="entry name" value="MFS_dom"/>
</dbReference>
<evidence type="ECO:0000256" key="4">
    <source>
        <dbReference type="ARBA" id="ARBA00022692"/>
    </source>
</evidence>
<comment type="subcellular location">
    <subcellularLocation>
        <location evidence="1 7">Cell inner membrane</location>
        <topology evidence="1 7">Multi-pass membrane protein</topology>
    </subcellularLocation>
</comment>
<keyword evidence="6 7" id="KW-0472">Membrane</keyword>
<comment type="similarity">
    <text evidence="7">Belongs to the TRAP transporter large permease family.</text>
</comment>
<accession>A0ABT4JU59</accession>
<evidence type="ECO:0000256" key="6">
    <source>
        <dbReference type="ARBA" id="ARBA00023136"/>
    </source>
</evidence>
<dbReference type="InterPro" id="IPR004681">
    <property type="entry name" value="TRAP_DctM"/>
</dbReference>
<feature type="transmembrane region" description="Helical" evidence="7">
    <location>
        <begin position="324"/>
        <end position="350"/>
    </location>
</feature>
<keyword evidence="4 7" id="KW-0812">Transmembrane</keyword>
<keyword evidence="5 7" id="KW-1133">Transmembrane helix</keyword>
<reference evidence="9" key="1">
    <citation type="submission" date="2022-12" db="EMBL/GenBank/DDBJ databases">
        <title>Marinomonas 15G1-11 sp. nov, isolated from marine algae.</title>
        <authorList>
            <person name="Butt M."/>
            <person name="Choi D.G."/>
            <person name="Kim J.M."/>
            <person name="Lee J.K."/>
            <person name="Baek J.H."/>
            <person name="Jeon C.O."/>
        </authorList>
    </citation>
    <scope>NUCLEOTIDE SEQUENCE</scope>
    <source>
        <strain evidence="9">15G1-11</strain>
    </source>
</reference>
<evidence type="ECO:0000313" key="10">
    <source>
        <dbReference type="Proteomes" id="UP001149719"/>
    </source>
</evidence>
<evidence type="ECO:0000256" key="1">
    <source>
        <dbReference type="ARBA" id="ARBA00004429"/>
    </source>
</evidence>
<comment type="subunit">
    <text evidence="7">The complex comprises the extracytoplasmic solute receptor protein and the two transmembrane proteins.</text>
</comment>
<feature type="transmembrane region" description="Helical" evidence="7">
    <location>
        <begin position="142"/>
        <end position="169"/>
    </location>
</feature>
<gene>
    <name evidence="9" type="ORF">O1D97_09770</name>
</gene>
<keyword evidence="10" id="KW-1185">Reference proteome</keyword>
<feature type="transmembrane region" description="Helical" evidence="7">
    <location>
        <begin position="407"/>
        <end position="427"/>
    </location>
</feature>
<evidence type="ECO:0000256" key="3">
    <source>
        <dbReference type="ARBA" id="ARBA00022519"/>
    </source>
</evidence>
<dbReference type="PANTHER" id="PTHR33362:SF3">
    <property type="entry name" value="SIALIC ACID TRAP TRANSPORTER PERMEASE PROTEIN SIAT"/>
    <property type="match status" value="1"/>
</dbReference>
<dbReference type="PIRSF" id="PIRSF006066">
    <property type="entry name" value="HI0050"/>
    <property type="match status" value="1"/>
</dbReference>
<protein>
    <recommendedName>
        <fullName evidence="7">TRAP transporter large permease protein</fullName>
    </recommendedName>
</protein>
<dbReference type="Proteomes" id="UP001149719">
    <property type="component" value="Unassembled WGS sequence"/>
</dbReference>
<evidence type="ECO:0000256" key="2">
    <source>
        <dbReference type="ARBA" id="ARBA00022475"/>
    </source>
</evidence>
<feature type="transmembrane region" description="Helical" evidence="7">
    <location>
        <begin position="54"/>
        <end position="73"/>
    </location>
</feature>
<comment type="caution">
    <text evidence="7">Lacks conserved residue(s) required for the propagation of feature annotation.</text>
</comment>
<feature type="transmembrane region" description="Helical" evidence="7">
    <location>
        <begin position="224"/>
        <end position="243"/>
    </location>
</feature>
<proteinExistence type="inferred from homology"/>
<comment type="caution">
    <text evidence="9">The sequence shown here is derived from an EMBL/GenBank/DDBJ whole genome shotgun (WGS) entry which is preliminary data.</text>
</comment>
<feature type="transmembrane region" description="Helical" evidence="7">
    <location>
        <begin position="362"/>
        <end position="387"/>
    </location>
</feature>
<evidence type="ECO:0000256" key="5">
    <source>
        <dbReference type="ARBA" id="ARBA00022989"/>
    </source>
</evidence>
<evidence type="ECO:0000256" key="7">
    <source>
        <dbReference type="RuleBase" id="RU369079"/>
    </source>
</evidence>